<feature type="domain" description="Helicase C-terminal" evidence="9">
    <location>
        <begin position="317"/>
        <end position="462"/>
    </location>
</feature>
<dbReference type="GO" id="GO:0016787">
    <property type="term" value="F:hydrolase activity"/>
    <property type="evidence" value="ECO:0007669"/>
    <property type="project" value="UniProtKB-KW"/>
</dbReference>
<gene>
    <name evidence="11" type="primary">rhlE_2</name>
    <name evidence="11" type="ORF">TRM7557_03164</name>
</gene>
<dbReference type="SUPFAM" id="SSF52540">
    <property type="entry name" value="P-loop containing nucleoside triphosphate hydrolases"/>
    <property type="match status" value="1"/>
</dbReference>
<feature type="compositionally biased region" description="Gly residues" evidence="7">
    <location>
        <begin position="513"/>
        <end position="529"/>
    </location>
</feature>
<feature type="region of interest" description="Disordered" evidence="7">
    <location>
        <begin position="455"/>
        <end position="537"/>
    </location>
</feature>
<dbReference type="PROSITE" id="PS51192">
    <property type="entry name" value="HELICASE_ATP_BIND_1"/>
    <property type="match status" value="1"/>
</dbReference>
<dbReference type="Pfam" id="PF00270">
    <property type="entry name" value="DEAD"/>
    <property type="match status" value="1"/>
</dbReference>
<evidence type="ECO:0000259" key="9">
    <source>
        <dbReference type="PROSITE" id="PS51194"/>
    </source>
</evidence>
<evidence type="ECO:0000256" key="3">
    <source>
        <dbReference type="ARBA" id="ARBA00022806"/>
    </source>
</evidence>
<keyword evidence="3 11" id="KW-0347">Helicase</keyword>
<reference evidence="11 12" key="1">
    <citation type="submission" date="2015-09" db="EMBL/GenBank/DDBJ databases">
        <authorList>
            <consortium name="Swine Surveillance"/>
        </authorList>
    </citation>
    <scope>NUCLEOTIDE SEQUENCE [LARGE SCALE GENOMIC DNA]</scope>
    <source>
        <strain evidence="11 12">CECT 7557</strain>
    </source>
</reference>
<dbReference type="GO" id="GO:0005524">
    <property type="term" value="F:ATP binding"/>
    <property type="evidence" value="ECO:0007669"/>
    <property type="project" value="UniProtKB-KW"/>
</dbReference>
<evidence type="ECO:0000256" key="1">
    <source>
        <dbReference type="ARBA" id="ARBA00022741"/>
    </source>
</evidence>
<dbReference type="Gene3D" id="3.40.50.300">
    <property type="entry name" value="P-loop containing nucleotide triphosphate hydrolases"/>
    <property type="match status" value="2"/>
</dbReference>
<keyword evidence="1" id="KW-0547">Nucleotide-binding</keyword>
<dbReference type="CDD" id="cd18787">
    <property type="entry name" value="SF2_C_DEAD"/>
    <property type="match status" value="1"/>
</dbReference>
<dbReference type="AlphaFoldDB" id="A0A0P1GGI4"/>
<dbReference type="InterPro" id="IPR050079">
    <property type="entry name" value="DEAD_box_RNA_helicase"/>
</dbReference>
<dbReference type="SMART" id="SM00490">
    <property type="entry name" value="HELICc"/>
    <property type="match status" value="1"/>
</dbReference>
<evidence type="ECO:0000256" key="5">
    <source>
        <dbReference type="ARBA" id="ARBA00038437"/>
    </source>
</evidence>
<dbReference type="SMART" id="SM00487">
    <property type="entry name" value="DEXDc"/>
    <property type="match status" value="1"/>
</dbReference>
<evidence type="ECO:0000256" key="2">
    <source>
        <dbReference type="ARBA" id="ARBA00022801"/>
    </source>
</evidence>
<dbReference type="InterPro" id="IPR027417">
    <property type="entry name" value="P-loop_NTPase"/>
</dbReference>
<keyword evidence="4" id="KW-0067">ATP-binding</keyword>
<dbReference type="GO" id="GO:0005829">
    <property type="term" value="C:cytosol"/>
    <property type="evidence" value="ECO:0007669"/>
    <property type="project" value="TreeGrafter"/>
</dbReference>
<evidence type="ECO:0000256" key="7">
    <source>
        <dbReference type="SAM" id="MobiDB-lite"/>
    </source>
</evidence>
<keyword evidence="12" id="KW-1185">Reference proteome</keyword>
<dbReference type="InterPro" id="IPR044742">
    <property type="entry name" value="DEAD/DEAH_RhlB"/>
</dbReference>
<dbReference type="InterPro" id="IPR011545">
    <property type="entry name" value="DEAD/DEAH_box_helicase_dom"/>
</dbReference>
<evidence type="ECO:0000256" key="4">
    <source>
        <dbReference type="ARBA" id="ARBA00022840"/>
    </source>
</evidence>
<dbReference type="EC" id="3.6.4.13" evidence="11"/>
<dbReference type="STRING" id="928856.SAMN04488049_104343"/>
<accession>A0A0P1GGI4</accession>
<feature type="domain" description="Helicase ATP-binding" evidence="8">
    <location>
        <begin position="115"/>
        <end position="290"/>
    </location>
</feature>
<name>A0A0P1GGI4_9RHOB</name>
<protein>
    <submittedName>
        <fullName evidence="11">ATP-dependent RNA helicase RhlE</fullName>
        <ecNumber evidence="11">3.6.4.13</ecNumber>
    </submittedName>
</protein>
<proteinExistence type="inferred from homology"/>
<dbReference type="GO" id="GO:0003676">
    <property type="term" value="F:nucleic acid binding"/>
    <property type="evidence" value="ECO:0007669"/>
    <property type="project" value="InterPro"/>
</dbReference>
<dbReference type="Proteomes" id="UP000052022">
    <property type="component" value="Unassembled WGS sequence"/>
</dbReference>
<sequence>MPRSAPEMGQRSGTDDQEDLAALLGQTGANDHATVPKITRGAIWRNHPPAVGRAGLEVVRLPPALGFAPAQRRRVGCLMRTIVTEFSTMELPKHLLTRLENMGFADPTPIQARAIPHALQGKDVLGLAQTGTGKTAAFGVPLVAQMLSYGRKPAAGTVRGLILAPTRELANQISETIKALTEGSPLKTGLVVGGVSINPQINRLSRGTDILVATPGRLIDILDRGALDLGSCDFLVLDEADQMLDLGFIHALRKIAPLLPEERQTMLFSATMPKQMNELAAAYLRAPVRIEVTPPGKPAAKVTQSVHFIAKSEKLSLLKELLAEHKDERTLVFGRTKHGMEKLMRVLDGAGFKAAAIHGNKSQGQRERALAAFKSGEIKVLVATDVAARGLDIPDVKFVYNYELPNVPDAYVHRIGRTARAGKDGQAVAFCAPDEIDELKAIQKTMKLTIPVASGTPWEDVSQPGTKPGGKPGGRGGRGRGRGGPGGGTGRSGPSAGASEGGKPGGFRRRGGKPGGKPGGQGGGQGQGQGSQRRRKG</sequence>
<dbReference type="PROSITE" id="PS51195">
    <property type="entry name" value="Q_MOTIF"/>
    <property type="match status" value="1"/>
</dbReference>
<feature type="compositionally biased region" description="Gly residues" evidence="7">
    <location>
        <begin position="467"/>
        <end position="491"/>
    </location>
</feature>
<dbReference type="PANTHER" id="PTHR47959:SF13">
    <property type="entry name" value="ATP-DEPENDENT RNA HELICASE RHLE"/>
    <property type="match status" value="1"/>
</dbReference>
<feature type="domain" description="DEAD-box RNA helicase Q" evidence="10">
    <location>
        <begin position="84"/>
        <end position="112"/>
    </location>
</feature>
<dbReference type="PROSITE" id="PS51194">
    <property type="entry name" value="HELICASE_CTER"/>
    <property type="match status" value="1"/>
</dbReference>
<evidence type="ECO:0000259" key="10">
    <source>
        <dbReference type="PROSITE" id="PS51195"/>
    </source>
</evidence>
<dbReference type="CDD" id="cd00268">
    <property type="entry name" value="DEADc"/>
    <property type="match status" value="1"/>
</dbReference>
<dbReference type="PANTHER" id="PTHR47959">
    <property type="entry name" value="ATP-DEPENDENT RNA HELICASE RHLE-RELATED"/>
    <property type="match status" value="1"/>
</dbReference>
<dbReference type="InterPro" id="IPR001650">
    <property type="entry name" value="Helicase_C-like"/>
</dbReference>
<keyword evidence="2 11" id="KW-0378">Hydrolase</keyword>
<dbReference type="InterPro" id="IPR014001">
    <property type="entry name" value="Helicase_ATP-bd"/>
</dbReference>
<evidence type="ECO:0000313" key="12">
    <source>
        <dbReference type="Proteomes" id="UP000052022"/>
    </source>
</evidence>
<evidence type="ECO:0000313" key="11">
    <source>
        <dbReference type="EMBL" id="CUH80978.1"/>
    </source>
</evidence>
<dbReference type="GO" id="GO:0003724">
    <property type="term" value="F:RNA helicase activity"/>
    <property type="evidence" value="ECO:0007669"/>
    <property type="project" value="UniProtKB-EC"/>
</dbReference>
<organism evidence="11 12">
    <name type="scientific">Tritonibacter multivorans</name>
    <dbReference type="NCBI Taxonomy" id="928856"/>
    <lineage>
        <taxon>Bacteria</taxon>
        <taxon>Pseudomonadati</taxon>
        <taxon>Pseudomonadota</taxon>
        <taxon>Alphaproteobacteria</taxon>
        <taxon>Rhodobacterales</taxon>
        <taxon>Paracoccaceae</taxon>
        <taxon>Tritonibacter</taxon>
    </lineage>
</organism>
<dbReference type="InterPro" id="IPR014014">
    <property type="entry name" value="RNA_helicase_DEAD_Q_motif"/>
</dbReference>
<dbReference type="Pfam" id="PF00271">
    <property type="entry name" value="Helicase_C"/>
    <property type="match status" value="1"/>
</dbReference>
<dbReference type="EMBL" id="CYSD01000041">
    <property type="protein sequence ID" value="CUH80978.1"/>
    <property type="molecule type" value="Genomic_DNA"/>
</dbReference>
<feature type="short sequence motif" description="Q motif" evidence="6">
    <location>
        <begin position="84"/>
        <end position="112"/>
    </location>
</feature>
<comment type="similarity">
    <text evidence="5">Belongs to the DEAD box helicase family.</text>
</comment>
<evidence type="ECO:0000256" key="6">
    <source>
        <dbReference type="PROSITE-ProRule" id="PRU00552"/>
    </source>
</evidence>
<evidence type="ECO:0000259" key="8">
    <source>
        <dbReference type="PROSITE" id="PS51192"/>
    </source>
</evidence>